<organism evidence="5 6">
    <name type="scientific">Pedobacter cryoconitis</name>
    <dbReference type="NCBI Taxonomy" id="188932"/>
    <lineage>
        <taxon>Bacteria</taxon>
        <taxon>Pseudomonadati</taxon>
        <taxon>Bacteroidota</taxon>
        <taxon>Sphingobacteriia</taxon>
        <taxon>Sphingobacteriales</taxon>
        <taxon>Sphingobacteriaceae</taxon>
        <taxon>Pedobacter</taxon>
    </lineage>
</organism>
<evidence type="ECO:0000256" key="2">
    <source>
        <dbReference type="SAM" id="MobiDB-lite"/>
    </source>
</evidence>
<keyword evidence="3" id="KW-1133">Transmembrane helix</keyword>
<dbReference type="Pfam" id="PF00691">
    <property type="entry name" value="OmpA"/>
    <property type="match status" value="1"/>
</dbReference>
<evidence type="ECO:0000256" key="1">
    <source>
        <dbReference type="PROSITE-ProRule" id="PRU00473"/>
    </source>
</evidence>
<evidence type="ECO:0000313" key="6">
    <source>
        <dbReference type="Proteomes" id="UP000249754"/>
    </source>
</evidence>
<name>A0A327SZX0_9SPHI</name>
<evidence type="ECO:0000259" key="4">
    <source>
        <dbReference type="PROSITE" id="PS51123"/>
    </source>
</evidence>
<dbReference type="SUPFAM" id="SSF103088">
    <property type="entry name" value="OmpA-like"/>
    <property type="match status" value="1"/>
</dbReference>
<sequence length="239" mass="25093">MAFDLNKNDGSASGGPSVKPKGSSKFDLSKNETAPLTVATSKSKTWIIGLISVLIIGGGIWYYSSNTTNAVHKVSTAAVPSDPGSTIVAETQSKAQAGKVVTDTAVAISTIGQDKQIAENVSDDKSAASLNHKIPVSFSQGSSKFSSVDQALIKRIISYLSENPAALIHVNGYASSEGPLAVNQTISQARADEFKKYLVSNHITESRIIAVGKGIENPIASNAGHAGRKKNRRVEIMLP</sequence>
<accession>A0A327SZX0</accession>
<protein>
    <submittedName>
        <fullName evidence="5">OmpA family protein</fullName>
    </submittedName>
</protein>
<dbReference type="PRINTS" id="PR01023">
    <property type="entry name" value="NAFLGMOTY"/>
</dbReference>
<feature type="compositionally biased region" description="Low complexity" evidence="2">
    <location>
        <begin position="10"/>
        <end position="25"/>
    </location>
</feature>
<dbReference type="CDD" id="cd07185">
    <property type="entry name" value="OmpA_C-like"/>
    <property type="match status" value="1"/>
</dbReference>
<feature type="region of interest" description="Disordered" evidence="2">
    <location>
        <begin position="1"/>
        <end position="27"/>
    </location>
</feature>
<dbReference type="PROSITE" id="PS51123">
    <property type="entry name" value="OMPA_2"/>
    <property type="match status" value="1"/>
</dbReference>
<feature type="domain" description="OmpA-like" evidence="4">
    <location>
        <begin position="125"/>
        <end position="239"/>
    </location>
</feature>
<dbReference type="AlphaFoldDB" id="A0A327SZX0"/>
<dbReference type="InterPro" id="IPR006665">
    <property type="entry name" value="OmpA-like"/>
</dbReference>
<keyword evidence="1 3" id="KW-0472">Membrane</keyword>
<comment type="caution">
    <text evidence="5">The sequence shown here is derived from an EMBL/GenBank/DDBJ whole genome shotgun (WGS) entry which is preliminary data.</text>
</comment>
<keyword evidence="3" id="KW-0812">Transmembrane</keyword>
<dbReference type="Proteomes" id="UP000249754">
    <property type="component" value="Unassembled WGS sequence"/>
</dbReference>
<dbReference type="PANTHER" id="PTHR30329:SF21">
    <property type="entry name" value="LIPOPROTEIN YIAD-RELATED"/>
    <property type="match status" value="1"/>
</dbReference>
<evidence type="ECO:0000313" key="5">
    <source>
        <dbReference type="EMBL" id="RAJ33033.1"/>
    </source>
</evidence>
<evidence type="ECO:0000256" key="3">
    <source>
        <dbReference type="SAM" id="Phobius"/>
    </source>
</evidence>
<proteinExistence type="predicted"/>
<reference evidence="5 6" key="1">
    <citation type="submission" date="2018-06" db="EMBL/GenBank/DDBJ databases">
        <title>Genomic Encyclopedia of Archaeal and Bacterial Type Strains, Phase II (KMG-II): from individual species to whole genera.</title>
        <authorList>
            <person name="Goeker M."/>
        </authorList>
    </citation>
    <scope>NUCLEOTIDE SEQUENCE [LARGE SCALE GENOMIC DNA]</scope>
    <source>
        <strain evidence="5 6">DSM 14825</strain>
    </source>
</reference>
<dbReference type="InterPro" id="IPR036737">
    <property type="entry name" value="OmpA-like_sf"/>
</dbReference>
<dbReference type="OrthoDB" id="9782229at2"/>
<dbReference type="PANTHER" id="PTHR30329">
    <property type="entry name" value="STATOR ELEMENT OF FLAGELLAR MOTOR COMPLEX"/>
    <property type="match status" value="1"/>
</dbReference>
<dbReference type="RefSeq" id="WP_111633275.1">
    <property type="nucleotide sequence ID" value="NZ_QLLR01000005.1"/>
</dbReference>
<dbReference type="EMBL" id="QLLR01000005">
    <property type="protein sequence ID" value="RAJ33033.1"/>
    <property type="molecule type" value="Genomic_DNA"/>
</dbReference>
<dbReference type="GO" id="GO:0016020">
    <property type="term" value="C:membrane"/>
    <property type="evidence" value="ECO:0007669"/>
    <property type="project" value="UniProtKB-UniRule"/>
</dbReference>
<feature type="transmembrane region" description="Helical" evidence="3">
    <location>
        <begin position="45"/>
        <end position="63"/>
    </location>
</feature>
<gene>
    <name evidence="5" type="ORF">LY11_01723</name>
</gene>
<dbReference type="InterPro" id="IPR050330">
    <property type="entry name" value="Bact_OuterMem_StrucFunc"/>
</dbReference>
<dbReference type="Gene3D" id="3.30.1330.60">
    <property type="entry name" value="OmpA-like domain"/>
    <property type="match status" value="1"/>
</dbReference>